<keyword evidence="2" id="KW-1185">Reference proteome</keyword>
<evidence type="ECO:0000313" key="2">
    <source>
        <dbReference type="Proteomes" id="UP000004995"/>
    </source>
</evidence>
<organism evidence="1 2">
    <name type="scientific">Setaria italica</name>
    <name type="common">Foxtail millet</name>
    <name type="synonym">Panicum italicum</name>
    <dbReference type="NCBI Taxonomy" id="4555"/>
    <lineage>
        <taxon>Eukaryota</taxon>
        <taxon>Viridiplantae</taxon>
        <taxon>Streptophyta</taxon>
        <taxon>Embryophyta</taxon>
        <taxon>Tracheophyta</taxon>
        <taxon>Spermatophyta</taxon>
        <taxon>Magnoliopsida</taxon>
        <taxon>Liliopsida</taxon>
        <taxon>Poales</taxon>
        <taxon>Poaceae</taxon>
        <taxon>PACMAD clade</taxon>
        <taxon>Panicoideae</taxon>
        <taxon>Panicodae</taxon>
        <taxon>Paniceae</taxon>
        <taxon>Cenchrinae</taxon>
        <taxon>Setaria</taxon>
    </lineage>
</organism>
<dbReference type="HOGENOM" id="CLU_3360590_0_0_1"/>
<protein>
    <submittedName>
        <fullName evidence="1">Uncharacterized protein</fullName>
    </submittedName>
</protein>
<dbReference type="AlphaFoldDB" id="K3XTW5"/>
<sequence>MPSSLICLTLTFDDLLEIRQNKMQVMCLPFVVRHFQ</sequence>
<proteinExistence type="predicted"/>
<dbReference type="EMBL" id="AGNK02002803">
    <property type="status" value="NOT_ANNOTATED_CDS"/>
    <property type="molecule type" value="Genomic_DNA"/>
</dbReference>
<name>K3XTW5_SETIT</name>
<dbReference type="InParanoid" id="K3XTW5"/>
<reference evidence="2" key="1">
    <citation type="journal article" date="2012" name="Nat. Biotechnol.">
        <title>Reference genome sequence of the model plant Setaria.</title>
        <authorList>
            <person name="Bennetzen J.L."/>
            <person name="Schmutz J."/>
            <person name="Wang H."/>
            <person name="Percifield R."/>
            <person name="Hawkins J."/>
            <person name="Pontaroli A.C."/>
            <person name="Estep M."/>
            <person name="Feng L."/>
            <person name="Vaughn J.N."/>
            <person name="Grimwood J."/>
            <person name="Jenkins J."/>
            <person name="Barry K."/>
            <person name="Lindquist E."/>
            <person name="Hellsten U."/>
            <person name="Deshpande S."/>
            <person name="Wang X."/>
            <person name="Wu X."/>
            <person name="Mitros T."/>
            <person name="Triplett J."/>
            <person name="Yang X."/>
            <person name="Ye C.Y."/>
            <person name="Mauro-Herrera M."/>
            <person name="Wang L."/>
            <person name="Li P."/>
            <person name="Sharma M."/>
            <person name="Sharma R."/>
            <person name="Ronald P.C."/>
            <person name="Panaud O."/>
            <person name="Kellogg E.A."/>
            <person name="Brutnell T.P."/>
            <person name="Doust A.N."/>
            <person name="Tuskan G.A."/>
            <person name="Rokhsar D."/>
            <person name="Devos K.M."/>
        </authorList>
    </citation>
    <scope>NUCLEOTIDE SEQUENCE [LARGE SCALE GENOMIC DNA]</scope>
    <source>
        <strain evidence="2">cv. Yugu1</strain>
    </source>
</reference>
<evidence type="ECO:0000313" key="1">
    <source>
        <dbReference type="EnsemblPlants" id="KQL03908"/>
    </source>
</evidence>
<dbReference type="Proteomes" id="UP000004995">
    <property type="component" value="Unassembled WGS sequence"/>
</dbReference>
<dbReference type="Gramene" id="KQL03908">
    <property type="protein sequence ID" value="KQL03908"/>
    <property type="gene ID" value="SETIT_005372mg"/>
</dbReference>
<reference evidence="1" key="2">
    <citation type="submission" date="2018-08" db="UniProtKB">
        <authorList>
            <consortium name="EnsemblPlants"/>
        </authorList>
    </citation>
    <scope>IDENTIFICATION</scope>
    <source>
        <strain evidence="1">Yugu1</strain>
    </source>
</reference>
<accession>K3XTW5</accession>
<dbReference type="EnsemblPlants" id="KQL03908">
    <property type="protein sequence ID" value="KQL03908"/>
    <property type="gene ID" value="SETIT_005372mg"/>
</dbReference>